<sequence>MLQQVELYSALGRAEQNELFVKLEKAYAMLPESTCASCATCCKWGSPPAFFIEYLNMYKYVRDNMKDSWQELLKKATEYYYLELVDTEQTCPFLGQDNKCSIYQVRPFSCRAYGLLSKEDFEIGDRGLKHLAKKFKEEYDITIPEEIVNYDLAWCDKVISPQGYQDKSSMAGLAAQIGTLDYSFFPQELVDQEGTLLPYPVHLCNTVLGSGARSRKIKVMKQFTDAREKELLNGFIEKATLFQF</sequence>
<reference evidence="2" key="1">
    <citation type="submission" date="2016-11" db="EMBL/GenBank/DDBJ databases">
        <authorList>
            <person name="Varghese N."/>
            <person name="Submissions S."/>
        </authorList>
    </citation>
    <scope>NUCLEOTIDE SEQUENCE [LARGE SCALE GENOMIC DNA]</scope>
    <source>
        <strain evidence="2">DSM 10349</strain>
    </source>
</reference>
<organism evidence="1 2">
    <name type="scientific">Desulforamulus aeronauticus DSM 10349</name>
    <dbReference type="NCBI Taxonomy" id="1121421"/>
    <lineage>
        <taxon>Bacteria</taxon>
        <taxon>Bacillati</taxon>
        <taxon>Bacillota</taxon>
        <taxon>Clostridia</taxon>
        <taxon>Eubacteriales</taxon>
        <taxon>Peptococcaceae</taxon>
        <taxon>Desulforamulus</taxon>
    </lineage>
</organism>
<gene>
    <name evidence="1" type="ORF">SAMN02745123_01201</name>
</gene>
<dbReference type="InterPro" id="IPR005358">
    <property type="entry name" value="Puta_zinc/iron-chelating_dom"/>
</dbReference>
<dbReference type="OrthoDB" id="9810361at2"/>
<keyword evidence="2" id="KW-1185">Reference proteome</keyword>
<proteinExistence type="predicted"/>
<dbReference type="RefSeq" id="WP_072911815.1">
    <property type="nucleotide sequence ID" value="NZ_FRAR01000009.1"/>
</dbReference>
<dbReference type="AlphaFoldDB" id="A0A1M6QUH3"/>
<evidence type="ECO:0000313" key="2">
    <source>
        <dbReference type="Proteomes" id="UP000183997"/>
    </source>
</evidence>
<protein>
    <submittedName>
        <fullName evidence="1">Fe-S-cluster containining protein</fullName>
    </submittedName>
</protein>
<evidence type="ECO:0000313" key="1">
    <source>
        <dbReference type="EMBL" id="SHK23677.1"/>
    </source>
</evidence>
<accession>A0A1M6QUH3</accession>
<name>A0A1M6QUH3_9FIRM</name>
<dbReference type="Pfam" id="PF03692">
    <property type="entry name" value="CxxCxxCC"/>
    <property type="match status" value="1"/>
</dbReference>
<dbReference type="STRING" id="1121421.SAMN02745123_01201"/>
<dbReference type="Proteomes" id="UP000183997">
    <property type="component" value="Unassembled WGS sequence"/>
</dbReference>
<dbReference type="EMBL" id="FRAR01000009">
    <property type="protein sequence ID" value="SHK23677.1"/>
    <property type="molecule type" value="Genomic_DNA"/>
</dbReference>